<dbReference type="RefSeq" id="WP_341611826.1">
    <property type="nucleotide sequence ID" value="NZ_JBBWSC010000005.1"/>
</dbReference>
<sequence>MKAIAVTGANGFVGKNLVADLNLNDDYKVLPITKATPLQERDQYLKQVDFIVHLAGVNRTEDDTEYTQGNVYLLQELLGVIQENPKHPTILLSSSIHAANDTPYGRSKLEAEEVLEKFAEDNENEILIYRFPNLFGKWCNPDYNSVVATFCYHISRNAEVSVHDSNVQLTLNYIDDVVAEIKRAIKGNPTLLDNKPTVPNVLRITVGNLVKKIKVFKQSRENLTVPHLADPLEKALYSTYLSYLPEDDFSYMLPMHTDDRGSFTEFIKTVDHGQISINVSKPGVTKGNHWHHTKVEKFLVVSGKGVIRFRNIRSNEIIEYFVTGTQLEVVDVPVGYTHNIENLGDSDLITVMWANEPFNPANPDTYALEV</sequence>
<proteinExistence type="predicted"/>
<dbReference type="InterPro" id="IPR029303">
    <property type="entry name" value="CapF_C"/>
</dbReference>
<organism evidence="3 4">
    <name type="scientific">Staphylococcus debuckii</name>
    <dbReference type="NCBI Taxonomy" id="2044912"/>
    <lineage>
        <taxon>Bacteria</taxon>
        <taxon>Bacillati</taxon>
        <taxon>Bacillota</taxon>
        <taxon>Bacilli</taxon>
        <taxon>Bacillales</taxon>
        <taxon>Staphylococcaceae</taxon>
        <taxon>Staphylococcus</taxon>
    </lineage>
</organism>
<dbReference type="EMBL" id="JBBWSC010000005">
    <property type="protein sequence ID" value="MEL0538299.1"/>
    <property type="molecule type" value="Genomic_DNA"/>
</dbReference>
<evidence type="ECO:0000313" key="3">
    <source>
        <dbReference type="EMBL" id="MEL0538299.1"/>
    </source>
</evidence>
<accession>A0ABU9EXS3</accession>
<dbReference type="PANTHER" id="PTHR43245:SF55">
    <property type="entry name" value="NAD(P)-BINDING DOMAIN-CONTAINING PROTEIN"/>
    <property type="match status" value="1"/>
</dbReference>
<reference evidence="3 4" key="1">
    <citation type="submission" date="2024-04" db="EMBL/GenBank/DDBJ databases">
        <title>Staphylococcus debuckii a clinical isolate.</title>
        <authorList>
            <person name="Magnan C."/>
            <person name="Plumet L."/>
            <person name="Morsli M."/>
            <person name="Molle V."/>
            <person name="Lavigne J.-P."/>
        </authorList>
    </citation>
    <scope>NUCLEOTIDE SEQUENCE [LARGE SCALE GENOMIC DNA]</scope>
    <source>
        <strain evidence="3 4">NSD001</strain>
    </source>
</reference>
<dbReference type="Pfam" id="PF14667">
    <property type="entry name" value="Polysacc_synt_C"/>
    <property type="match status" value="1"/>
</dbReference>
<evidence type="ECO:0000313" key="4">
    <source>
        <dbReference type="Proteomes" id="UP001380601"/>
    </source>
</evidence>
<feature type="domain" description="NAD-dependent epimerase/dehydratase" evidence="1">
    <location>
        <begin position="4"/>
        <end position="185"/>
    </location>
</feature>
<dbReference type="SUPFAM" id="SSF51735">
    <property type="entry name" value="NAD(P)-binding Rossmann-fold domains"/>
    <property type="match status" value="1"/>
</dbReference>
<gene>
    <name evidence="3" type="ORF">AADA34_06055</name>
</gene>
<dbReference type="InterPro" id="IPR011051">
    <property type="entry name" value="RmlC_Cupin_sf"/>
</dbReference>
<dbReference type="PANTHER" id="PTHR43245">
    <property type="entry name" value="BIFUNCTIONAL POLYMYXIN RESISTANCE PROTEIN ARNA"/>
    <property type="match status" value="1"/>
</dbReference>
<dbReference type="Gene3D" id="3.40.50.720">
    <property type="entry name" value="NAD(P)-binding Rossmann-like Domain"/>
    <property type="match status" value="1"/>
</dbReference>
<protein>
    <submittedName>
        <fullName evidence="3">NAD-dependent epimerase/dehydratase family protein</fullName>
    </submittedName>
</protein>
<evidence type="ECO:0000259" key="1">
    <source>
        <dbReference type="Pfam" id="PF01370"/>
    </source>
</evidence>
<keyword evidence="4" id="KW-1185">Reference proteome</keyword>
<dbReference type="Gene3D" id="2.60.120.10">
    <property type="entry name" value="Jelly Rolls"/>
    <property type="match status" value="1"/>
</dbReference>
<comment type="caution">
    <text evidence="3">The sequence shown here is derived from an EMBL/GenBank/DDBJ whole genome shotgun (WGS) entry which is preliminary data.</text>
</comment>
<dbReference type="CDD" id="cd07007">
    <property type="entry name" value="cupin_CapF-like_C"/>
    <property type="match status" value="1"/>
</dbReference>
<dbReference type="SUPFAM" id="SSF51182">
    <property type="entry name" value="RmlC-like cupins"/>
    <property type="match status" value="1"/>
</dbReference>
<dbReference type="Proteomes" id="UP001380601">
    <property type="component" value="Unassembled WGS sequence"/>
</dbReference>
<dbReference type="InterPro" id="IPR001509">
    <property type="entry name" value="Epimerase_deHydtase"/>
</dbReference>
<feature type="domain" description="Capsular polysaccharide assembling protein CapF C-terminal" evidence="2">
    <location>
        <begin position="256"/>
        <end position="366"/>
    </location>
</feature>
<dbReference type="InterPro" id="IPR014710">
    <property type="entry name" value="RmlC-like_jellyroll"/>
</dbReference>
<name>A0ABU9EXS3_9STAP</name>
<evidence type="ECO:0000259" key="2">
    <source>
        <dbReference type="Pfam" id="PF14667"/>
    </source>
</evidence>
<dbReference type="InterPro" id="IPR036291">
    <property type="entry name" value="NAD(P)-bd_dom_sf"/>
</dbReference>
<dbReference type="InterPro" id="IPR050177">
    <property type="entry name" value="Lipid_A_modif_metabolic_enz"/>
</dbReference>
<dbReference type="Pfam" id="PF01370">
    <property type="entry name" value="Epimerase"/>
    <property type="match status" value="1"/>
</dbReference>